<evidence type="ECO:0000259" key="5">
    <source>
        <dbReference type="PROSITE" id="PS50110"/>
    </source>
</evidence>
<dbReference type="Pfam" id="PF13487">
    <property type="entry name" value="HD_5"/>
    <property type="match status" value="1"/>
</dbReference>
<evidence type="ECO:0000256" key="2">
    <source>
        <dbReference type="ARBA" id="ARBA00024867"/>
    </source>
</evidence>
<evidence type="ECO:0000256" key="1">
    <source>
        <dbReference type="ARBA" id="ARBA00018672"/>
    </source>
</evidence>
<feature type="domain" description="HD-GYP" evidence="6">
    <location>
        <begin position="154"/>
        <end position="350"/>
    </location>
</feature>
<dbReference type="InterPro" id="IPR001789">
    <property type="entry name" value="Sig_transdc_resp-reg_receiver"/>
</dbReference>
<feature type="modified residue" description="4-aspartylphosphate" evidence="3">
    <location>
        <position position="60"/>
    </location>
</feature>
<dbReference type="PANTHER" id="PTHR45228">
    <property type="entry name" value="CYCLIC DI-GMP PHOSPHODIESTERASE TM_0186-RELATED"/>
    <property type="match status" value="1"/>
</dbReference>
<dbReference type="RefSeq" id="WP_015759534.1">
    <property type="nucleotide sequence ID" value="NC_013216.1"/>
</dbReference>
<dbReference type="Proteomes" id="UP000002217">
    <property type="component" value="Chromosome"/>
</dbReference>
<keyword evidence="8" id="KW-1185">Reference proteome</keyword>
<accession>C8VZB9</accession>
<dbReference type="SMART" id="SM00471">
    <property type="entry name" value="HDc"/>
    <property type="match status" value="1"/>
</dbReference>
<dbReference type="InterPro" id="IPR003607">
    <property type="entry name" value="HD/PDEase_dom"/>
</dbReference>
<dbReference type="Gene3D" id="1.10.3210.10">
    <property type="entry name" value="Hypothetical protein af1432"/>
    <property type="match status" value="1"/>
</dbReference>
<keyword evidence="7" id="KW-0378">Hydrolase</keyword>
<feature type="coiled-coil region" evidence="4">
    <location>
        <begin position="129"/>
        <end position="160"/>
    </location>
</feature>
<evidence type="ECO:0000259" key="6">
    <source>
        <dbReference type="PROSITE" id="PS51832"/>
    </source>
</evidence>
<dbReference type="OrthoDB" id="9798833at2"/>
<dbReference type="GO" id="GO:0016787">
    <property type="term" value="F:hydrolase activity"/>
    <property type="evidence" value="ECO:0007669"/>
    <property type="project" value="UniProtKB-KW"/>
</dbReference>
<dbReference type="InterPro" id="IPR037522">
    <property type="entry name" value="HD_GYP_dom"/>
</dbReference>
<dbReference type="PANTHER" id="PTHR45228:SF1">
    <property type="entry name" value="CYCLIC DI-GMP PHOSPHODIESTERASE TM_0186"/>
    <property type="match status" value="1"/>
</dbReference>
<dbReference type="InterPro" id="IPR011006">
    <property type="entry name" value="CheY-like_superfamily"/>
</dbReference>
<proteinExistence type="predicted"/>
<dbReference type="STRING" id="485916.Dtox_4196"/>
<keyword evidence="4" id="KW-0175">Coiled coil</keyword>
<feature type="domain" description="Response regulatory" evidence="5">
    <location>
        <begin position="10"/>
        <end position="127"/>
    </location>
</feature>
<dbReference type="EMBL" id="CP001720">
    <property type="protein sequence ID" value="ACV64864.1"/>
    <property type="molecule type" value="Genomic_DNA"/>
</dbReference>
<dbReference type="PROSITE" id="PS50110">
    <property type="entry name" value="RESPONSE_REGULATORY"/>
    <property type="match status" value="1"/>
</dbReference>
<name>C8VZB9_DESAS</name>
<evidence type="ECO:0000256" key="4">
    <source>
        <dbReference type="SAM" id="Coils"/>
    </source>
</evidence>
<dbReference type="SMART" id="SM00448">
    <property type="entry name" value="REC"/>
    <property type="match status" value="1"/>
</dbReference>
<reference evidence="7 8" key="1">
    <citation type="journal article" date="2009" name="Stand. Genomic Sci.">
        <title>Complete genome sequence of Desulfotomaculum acetoxidans type strain (5575).</title>
        <authorList>
            <person name="Spring S."/>
            <person name="Lapidus A."/>
            <person name="Schroder M."/>
            <person name="Gleim D."/>
            <person name="Sims D."/>
            <person name="Meincke L."/>
            <person name="Glavina Del Rio T."/>
            <person name="Tice H."/>
            <person name="Copeland A."/>
            <person name="Cheng J.F."/>
            <person name="Lucas S."/>
            <person name="Chen F."/>
            <person name="Nolan M."/>
            <person name="Bruce D."/>
            <person name="Goodwin L."/>
            <person name="Pitluck S."/>
            <person name="Ivanova N."/>
            <person name="Mavromatis K."/>
            <person name="Mikhailova N."/>
            <person name="Pati A."/>
            <person name="Chen A."/>
            <person name="Palaniappan K."/>
            <person name="Land M."/>
            <person name="Hauser L."/>
            <person name="Chang Y.J."/>
            <person name="Jeffries C.D."/>
            <person name="Chain P."/>
            <person name="Saunders E."/>
            <person name="Brettin T."/>
            <person name="Detter J.C."/>
            <person name="Goker M."/>
            <person name="Bristow J."/>
            <person name="Eisen J.A."/>
            <person name="Markowitz V."/>
            <person name="Hugenholtz P."/>
            <person name="Kyrpides N.C."/>
            <person name="Klenk H.P."/>
            <person name="Han C."/>
        </authorList>
    </citation>
    <scope>NUCLEOTIDE SEQUENCE [LARGE SCALE GENOMIC DNA]</scope>
    <source>
        <strain evidence="8">ATCC 49208 / DSM 771 / VKM B-1644</strain>
    </source>
</reference>
<dbReference type="SUPFAM" id="SSF109604">
    <property type="entry name" value="HD-domain/PDEase-like"/>
    <property type="match status" value="1"/>
</dbReference>
<comment type="function">
    <text evidence="2">May play the central regulatory role in sporulation. It may be an element of the effector pathway responsible for the activation of sporulation genes in response to nutritional stress. Spo0A may act in concert with spo0H (a sigma factor) to control the expression of some genes that are critical to the sporulation process.</text>
</comment>
<dbReference type="eggNOG" id="COG3437">
    <property type="taxonomic scope" value="Bacteria"/>
</dbReference>
<dbReference type="PROSITE" id="PS51832">
    <property type="entry name" value="HD_GYP"/>
    <property type="match status" value="1"/>
</dbReference>
<dbReference type="Pfam" id="PF00072">
    <property type="entry name" value="Response_reg"/>
    <property type="match status" value="1"/>
</dbReference>
<dbReference type="KEGG" id="dae:Dtox_4196"/>
<evidence type="ECO:0000256" key="3">
    <source>
        <dbReference type="PROSITE-ProRule" id="PRU00169"/>
    </source>
</evidence>
<dbReference type="InterPro" id="IPR052020">
    <property type="entry name" value="Cyclic_di-GMP/3'3'-cGAMP_PDE"/>
</dbReference>
<dbReference type="HOGENOM" id="CLU_000445_92_10_9"/>
<organism evidence="7 8">
    <name type="scientific">Desulfofarcimen acetoxidans (strain ATCC 49208 / DSM 771 / KCTC 5769 / VKM B-1644 / 5575)</name>
    <name type="common">Desulfotomaculum acetoxidans</name>
    <dbReference type="NCBI Taxonomy" id="485916"/>
    <lineage>
        <taxon>Bacteria</taxon>
        <taxon>Bacillati</taxon>
        <taxon>Bacillota</taxon>
        <taxon>Clostridia</taxon>
        <taxon>Eubacteriales</taxon>
        <taxon>Peptococcaceae</taxon>
        <taxon>Desulfofarcimen</taxon>
    </lineage>
</organism>
<dbReference type="Gene3D" id="3.40.50.2300">
    <property type="match status" value="1"/>
</dbReference>
<dbReference type="AlphaFoldDB" id="C8VZB9"/>
<dbReference type="CDD" id="cd00077">
    <property type="entry name" value="HDc"/>
    <property type="match status" value="1"/>
</dbReference>
<gene>
    <name evidence="7" type="ordered locus">Dtox_4196</name>
</gene>
<sequence>MLPEQLFHATILIADDNSTNILLLEKLLSISGYKNIKTTTESREVLSLYKELDPDLLLLDLRMPHMDGFQVLEQLNLEKQDDFLPVVVITAQNDQEHRLKSFKMGAKDFIGKPFDHAEVLMRIRNMLEIRLLHKEVREHNRKLEDTVQERTKELQDLQVELIHRLGRAAEFRDNDTGAHITRIGKYSFELAKAAGLSDKECRLILHASTMHDIGKIGIADEILLKPERLTPDEWEIMKTHTTKGAKILAGSSSDVLQMAEQIALNHHEKWDGSGYPTGLKGDEIPLAGRITAICDVFDALLSKRPYKNAWSLEEAVAEMKKGSGTHFDPNLIEIFLKIIPHILAIRQKYS</sequence>
<keyword evidence="3" id="KW-0597">Phosphoprotein</keyword>
<dbReference type="GO" id="GO:0000160">
    <property type="term" value="P:phosphorelay signal transduction system"/>
    <property type="evidence" value="ECO:0007669"/>
    <property type="project" value="InterPro"/>
</dbReference>
<dbReference type="SUPFAM" id="SSF52172">
    <property type="entry name" value="CheY-like"/>
    <property type="match status" value="1"/>
</dbReference>
<evidence type="ECO:0000313" key="8">
    <source>
        <dbReference type="Proteomes" id="UP000002217"/>
    </source>
</evidence>
<evidence type="ECO:0000313" key="7">
    <source>
        <dbReference type="EMBL" id="ACV64864.1"/>
    </source>
</evidence>
<protein>
    <recommendedName>
        <fullName evidence="1">Stage 0 sporulation protein A homolog</fullName>
    </recommendedName>
</protein>